<evidence type="ECO:0000256" key="5">
    <source>
        <dbReference type="HAMAP-Rule" id="MF_00844"/>
    </source>
</evidence>
<evidence type="ECO:0000256" key="4">
    <source>
        <dbReference type="ARBA" id="ARBA00022917"/>
    </source>
</evidence>
<dbReference type="Pfam" id="PF05833">
    <property type="entry name" value="NFACT_N"/>
    <property type="match status" value="1"/>
</dbReference>
<accession>G9QMK8</accession>
<evidence type="ECO:0000313" key="8">
    <source>
        <dbReference type="Proteomes" id="UP000011747"/>
    </source>
</evidence>
<dbReference type="InterPro" id="IPR043682">
    <property type="entry name" value="RqcH_bacterial"/>
</dbReference>
<feature type="domain" description="NFACT RNA-binding" evidence="6">
    <location>
        <begin position="451"/>
        <end position="540"/>
    </location>
</feature>
<protein>
    <recommendedName>
        <fullName evidence="5">Rqc2 homolog RqcH</fullName>
        <shortName evidence="5">RqcH</shortName>
    </recommendedName>
</protein>
<keyword evidence="4 5" id="KW-0648">Protein biosynthesis</keyword>
<keyword evidence="1 5" id="KW-0820">tRNA-binding</keyword>
<comment type="similarity">
    <text evidence="5">Belongs to the NEMF family.</text>
</comment>
<keyword evidence="2 5" id="KW-0699">rRNA-binding</keyword>
<dbReference type="GO" id="GO:0043023">
    <property type="term" value="F:ribosomal large subunit binding"/>
    <property type="evidence" value="ECO:0007669"/>
    <property type="project" value="UniProtKB-UniRule"/>
</dbReference>
<dbReference type="Gene3D" id="2.30.310.10">
    <property type="entry name" value="ibrinogen binding protein from staphylococcus aureus domain"/>
    <property type="match status" value="1"/>
</dbReference>
<evidence type="ECO:0000259" key="6">
    <source>
        <dbReference type="Pfam" id="PF05670"/>
    </source>
</evidence>
<dbReference type="PANTHER" id="PTHR15239:SF6">
    <property type="entry name" value="RIBOSOME QUALITY CONTROL COMPLEX SUBUNIT NEMF"/>
    <property type="match status" value="1"/>
</dbReference>
<dbReference type="PANTHER" id="PTHR15239">
    <property type="entry name" value="NUCLEAR EXPORT MEDIATOR FACTOR NEMF"/>
    <property type="match status" value="1"/>
</dbReference>
<keyword evidence="5" id="KW-0175">Coiled coil</keyword>
<organism evidence="7 8">
    <name type="scientific">Bacillus smithii 7_3_47FAA</name>
    <dbReference type="NCBI Taxonomy" id="665952"/>
    <lineage>
        <taxon>Bacteria</taxon>
        <taxon>Bacillati</taxon>
        <taxon>Bacillota</taxon>
        <taxon>Bacilli</taxon>
        <taxon>Bacillales</taxon>
        <taxon>Bacillaceae</taxon>
        <taxon>Bacillus</taxon>
    </lineage>
</organism>
<evidence type="ECO:0000313" key="7">
    <source>
        <dbReference type="EMBL" id="EHL76829.1"/>
    </source>
</evidence>
<evidence type="ECO:0000256" key="1">
    <source>
        <dbReference type="ARBA" id="ARBA00022555"/>
    </source>
</evidence>
<dbReference type="InterPro" id="IPR008532">
    <property type="entry name" value="NFACT_RNA-bd"/>
</dbReference>
<dbReference type="RefSeq" id="WP_003354518.1">
    <property type="nucleotide sequence ID" value="NZ_JH414757.1"/>
</dbReference>
<gene>
    <name evidence="5" type="primary">rqcH</name>
    <name evidence="7" type="ORF">HMPREF1015_00775</name>
</gene>
<dbReference type="AlphaFoldDB" id="G9QMK8"/>
<dbReference type="HOGENOM" id="CLU_022481_2_1_9"/>
<dbReference type="FunFam" id="2.30.310.10:FF:000004">
    <property type="entry name" value="Fibronectin-binding protein A"/>
    <property type="match status" value="1"/>
</dbReference>
<comment type="caution">
    <text evidence="7">The sequence shown here is derived from an EMBL/GenBank/DDBJ whole genome shotgun (WGS) entry which is preliminary data.</text>
</comment>
<name>G9QMK8_9BACI</name>
<keyword evidence="8" id="KW-1185">Reference proteome</keyword>
<dbReference type="Pfam" id="PF05670">
    <property type="entry name" value="NFACT-R_1"/>
    <property type="match status" value="1"/>
</dbReference>
<dbReference type="Gene3D" id="3.40.970.40">
    <property type="entry name" value="fibrinogen binding protein from staphylococcus aureus domain like"/>
    <property type="match status" value="1"/>
</dbReference>
<dbReference type="Gene3D" id="1.10.8.50">
    <property type="match status" value="1"/>
</dbReference>
<proteinExistence type="inferred from homology"/>
<feature type="coiled-coil region" evidence="5">
    <location>
        <begin position="380"/>
        <end position="414"/>
    </location>
</feature>
<dbReference type="GO" id="GO:0019843">
    <property type="term" value="F:rRNA binding"/>
    <property type="evidence" value="ECO:0007669"/>
    <property type="project" value="UniProtKB-UniRule"/>
</dbReference>
<dbReference type="GO" id="GO:1990112">
    <property type="term" value="C:RQC complex"/>
    <property type="evidence" value="ECO:0007669"/>
    <property type="project" value="TreeGrafter"/>
</dbReference>
<dbReference type="HAMAP" id="MF_00844_B">
    <property type="entry name" value="RqcH_B"/>
    <property type="match status" value="1"/>
</dbReference>
<comment type="function">
    <text evidence="5">Key component of the ribosome quality control system (RQC), a ribosome-associated complex that mediates the extraction of incompletely synthesized nascent chains from stalled ribosomes and their subsequent degradation. RqcH recruits Ala-charged tRNA, and with RqcP directs the elongation of stalled nascent chains on 50S ribosomal subunits, leading to non-templated C-terminal alanine extensions (Ala tail). The Ala tail promotes nascent chain degradation. May add between 1 and at least 8 Ala residues. Binds to stalled 50S ribosomal subunits.</text>
</comment>
<dbReference type="InterPro" id="IPR051608">
    <property type="entry name" value="RQC_Subunit_NEMF"/>
</dbReference>
<evidence type="ECO:0000256" key="2">
    <source>
        <dbReference type="ARBA" id="ARBA00022730"/>
    </source>
</evidence>
<comment type="subunit">
    <text evidence="5">Associates with stalled 50S ribosomal subunits. Binds to RqcP.</text>
</comment>
<dbReference type="Proteomes" id="UP000011747">
    <property type="component" value="Unassembled WGS sequence"/>
</dbReference>
<dbReference type="GO" id="GO:0000049">
    <property type="term" value="F:tRNA binding"/>
    <property type="evidence" value="ECO:0007669"/>
    <property type="project" value="UniProtKB-UniRule"/>
</dbReference>
<dbReference type="PATRIC" id="fig|665952.3.peg.2331"/>
<dbReference type="GO" id="GO:0072344">
    <property type="term" value="P:rescue of stalled ribosome"/>
    <property type="evidence" value="ECO:0007669"/>
    <property type="project" value="UniProtKB-UniRule"/>
</dbReference>
<reference evidence="7 8" key="1">
    <citation type="submission" date="2011-09" db="EMBL/GenBank/DDBJ databases">
        <title>The Genome Sequence of Bacillus smithii 7_3_47FAA.</title>
        <authorList>
            <consortium name="The Broad Institute Genome Sequencing Platform"/>
            <person name="Earl A."/>
            <person name="Ward D."/>
            <person name="Feldgarden M."/>
            <person name="Gevers D."/>
            <person name="Daigneault M."/>
            <person name="Strauss J."/>
            <person name="Allen-Vercoe E."/>
            <person name="Young S.K."/>
            <person name="Zeng Q."/>
            <person name="Gargeya S."/>
            <person name="Fitzgerald M."/>
            <person name="Haas B."/>
            <person name="Abouelleil A."/>
            <person name="Alvarado L."/>
            <person name="Arachchi H.M."/>
            <person name="Berlin A."/>
            <person name="Brown A."/>
            <person name="Chapman S.B."/>
            <person name="Chen Z."/>
            <person name="Dunbar C."/>
            <person name="Freedman E."/>
            <person name="Gearin G."/>
            <person name="Goldberg J."/>
            <person name="Griggs A."/>
            <person name="Gujja S."/>
            <person name="Heiman D."/>
            <person name="Howarth C."/>
            <person name="Larson L."/>
            <person name="Lui A."/>
            <person name="MacDonald P.J.P."/>
            <person name="Montmayeur A."/>
            <person name="Murphy C."/>
            <person name="Neiman D."/>
            <person name="Pearson M."/>
            <person name="Priest M."/>
            <person name="Roberts A."/>
            <person name="Saif S."/>
            <person name="Shea T."/>
            <person name="Shenoy N."/>
            <person name="Sisk P."/>
            <person name="Stolte C."/>
            <person name="Sykes S."/>
            <person name="Wortman J."/>
            <person name="Nusbaum C."/>
            <person name="Birren B."/>
        </authorList>
    </citation>
    <scope>NUCLEOTIDE SEQUENCE [LARGE SCALE GENOMIC DNA]</scope>
    <source>
        <strain evidence="7 8">7_3_47FAA</strain>
    </source>
</reference>
<dbReference type="EMBL" id="ACWF01000120">
    <property type="protein sequence ID" value="EHL76829.1"/>
    <property type="molecule type" value="Genomic_DNA"/>
</dbReference>
<evidence type="ECO:0000256" key="3">
    <source>
        <dbReference type="ARBA" id="ARBA00022884"/>
    </source>
</evidence>
<sequence length="568" mass="65326">MSFDGLFTHAMMMELQKVLTGGRITKIHQPYKNEIILIVRSQGKNYKLLLSAHPTYARVQLTNEPYENPKEPPMFCMLLRKHLEGAIIEELKQKELDRILIFKLKGKNEIGDVSTKQLIVEIMGRHSNIVLVDQPTQKIIDSIKHITPALSRYRTVLPGNEYLYPPSQNKLNPLKATEDDVLRLLDFNGGKLDKQLVQHFSGVSPLFAKEVLHEAGIPNRTTVPAAFIRLLQPLKEGLFQPMLWKGDKKEHFYWRDLNHLKGTKQPFHSLSSLLDRFYFGKAERDRVKQLGSDLERLVKNELEKNISKLKKLEKTFQEAENADEYQILGELLTANLYAVQKGMTEIEVINYYDENGEKVTIPLDPKKSPSENAQSYFSKYQKAKHALVVVNEQIDKTKQEIQYFENLLQQLESASPKDIEEIREELEEEGYLRMKSKAKRKQGKEKPMIDTYTASDGTIILVGKNNKQNDYVTTKLARRDDIWLHTKDIPGSHVVIRHNNPSEETLLEAANLAAYFSKAKHSSSVPVDYTKIRYVKKPNGSKPGFVIYDNQQTIYVTPDPDLVVKLKK</sequence>
<keyword evidence="3 5" id="KW-0694">RNA-binding</keyword>